<comment type="caution">
    <text evidence="1">The sequence shown here is derived from an EMBL/GenBank/DDBJ whole genome shotgun (WGS) entry which is preliminary data.</text>
</comment>
<accession>A0AAE1VGV5</accession>
<proteinExistence type="predicted"/>
<evidence type="ECO:0000313" key="1">
    <source>
        <dbReference type="EMBL" id="KAK4369533.1"/>
    </source>
</evidence>
<evidence type="ECO:0000313" key="2">
    <source>
        <dbReference type="Proteomes" id="UP001291623"/>
    </source>
</evidence>
<keyword evidence="2" id="KW-1185">Reference proteome</keyword>
<reference evidence="1" key="1">
    <citation type="submission" date="2023-12" db="EMBL/GenBank/DDBJ databases">
        <title>Genome assembly of Anisodus tanguticus.</title>
        <authorList>
            <person name="Wang Y.-J."/>
        </authorList>
    </citation>
    <scope>NUCLEOTIDE SEQUENCE</scope>
    <source>
        <strain evidence="1">KB-2021</strain>
        <tissue evidence="1">Leaf</tissue>
    </source>
</reference>
<gene>
    <name evidence="1" type="ORF">RND71_013325</name>
</gene>
<organism evidence="1 2">
    <name type="scientific">Anisodus tanguticus</name>
    <dbReference type="NCBI Taxonomy" id="243964"/>
    <lineage>
        <taxon>Eukaryota</taxon>
        <taxon>Viridiplantae</taxon>
        <taxon>Streptophyta</taxon>
        <taxon>Embryophyta</taxon>
        <taxon>Tracheophyta</taxon>
        <taxon>Spermatophyta</taxon>
        <taxon>Magnoliopsida</taxon>
        <taxon>eudicotyledons</taxon>
        <taxon>Gunneridae</taxon>
        <taxon>Pentapetalae</taxon>
        <taxon>asterids</taxon>
        <taxon>lamiids</taxon>
        <taxon>Solanales</taxon>
        <taxon>Solanaceae</taxon>
        <taxon>Solanoideae</taxon>
        <taxon>Hyoscyameae</taxon>
        <taxon>Anisodus</taxon>
    </lineage>
</organism>
<sequence>MKIVLIARVWILRIGFYEITKLDMPPYAVVDEESDSLPAVKVEGDDRQQARGLATLYSHPVVPHEPSLYLDDFVRLKTGMQAGLLKEGFCAVQDESAVRCCSQSGKNQAKMEQVVVNGLESQVVVDDTRSSVPFRPDMRRLRFAASSEFM</sequence>
<dbReference type="EMBL" id="JAVYJV010000006">
    <property type="protein sequence ID" value="KAK4369533.1"/>
    <property type="molecule type" value="Genomic_DNA"/>
</dbReference>
<name>A0AAE1VGV5_9SOLA</name>
<dbReference type="Proteomes" id="UP001291623">
    <property type="component" value="Unassembled WGS sequence"/>
</dbReference>
<dbReference type="AlphaFoldDB" id="A0AAE1VGV5"/>
<protein>
    <submittedName>
        <fullName evidence="1">Uncharacterized protein</fullName>
    </submittedName>
</protein>